<accession>A0A0L0QTI5</accession>
<dbReference type="Pfam" id="PF13523">
    <property type="entry name" value="Acetyltransf_8"/>
    <property type="match status" value="1"/>
</dbReference>
<organism evidence="1 2">
    <name type="scientific">Virgibacillus pantothenticus</name>
    <dbReference type="NCBI Taxonomy" id="1473"/>
    <lineage>
        <taxon>Bacteria</taxon>
        <taxon>Bacillati</taxon>
        <taxon>Bacillota</taxon>
        <taxon>Bacilli</taxon>
        <taxon>Bacillales</taxon>
        <taxon>Bacillaceae</taxon>
        <taxon>Virgibacillus</taxon>
    </lineage>
</organism>
<dbReference type="GeneID" id="66869552"/>
<dbReference type="PATRIC" id="fig|1473.5.peg.3574"/>
<proteinExistence type="predicted"/>
<gene>
    <name evidence="1" type="ORF">AFK71_03210</name>
</gene>
<dbReference type="OrthoDB" id="9795206at2"/>
<sequence length="181" mass="21112">MQTKLSIRPLTKLHKPLLVKWLSDPEVLQFYEGRDKPFNINIVESEFYTNEPFLSRRIIYFHKAPIGYVQYYPINKTTSNLTALVGKCAYGMDQFIGEADYRNKGIGTVLVKKIAKFLMEEQDAHKVILDPQVENERAVACYEKAGFKRVKKLLDHEFHEGKYRDCWLMECKKINEDGSAK</sequence>
<reference evidence="2" key="1">
    <citation type="submission" date="2015-07" db="EMBL/GenBank/DDBJ databases">
        <title>Fjat-10053 dsm26.</title>
        <authorList>
            <person name="Liu B."/>
            <person name="Wang J."/>
            <person name="Zhu Y."/>
            <person name="Liu G."/>
            <person name="Chen Q."/>
            <person name="Chen Z."/>
            <person name="Lan J."/>
            <person name="Che J."/>
            <person name="Ge C."/>
            <person name="Shi H."/>
            <person name="Pan Z."/>
            <person name="Liu X."/>
        </authorList>
    </citation>
    <scope>NUCLEOTIDE SEQUENCE [LARGE SCALE GENOMIC DNA]</scope>
    <source>
        <strain evidence="2">DSM 26</strain>
    </source>
</reference>
<dbReference type="CDD" id="cd04301">
    <property type="entry name" value="NAT_SF"/>
    <property type="match status" value="1"/>
</dbReference>
<dbReference type="InterPro" id="IPR016181">
    <property type="entry name" value="Acyl_CoA_acyltransferase"/>
</dbReference>
<dbReference type="Proteomes" id="UP000036780">
    <property type="component" value="Unassembled WGS sequence"/>
</dbReference>
<protein>
    <submittedName>
        <fullName evidence="1">Uncharacterized protein</fullName>
    </submittedName>
</protein>
<dbReference type="GO" id="GO:0016747">
    <property type="term" value="F:acyltransferase activity, transferring groups other than amino-acyl groups"/>
    <property type="evidence" value="ECO:0007669"/>
    <property type="project" value="InterPro"/>
</dbReference>
<dbReference type="PANTHER" id="PTHR43415:SF3">
    <property type="entry name" value="GNAT-FAMILY ACETYLTRANSFERASE"/>
    <property type="match status" value="1"/>
</dbReference>
<dbReference type="PROSITE" id="PS51186">
    <property type="entry name" value="GNAT"/>
    <property type="match status" value="1"/>
</dbReference>
<dbReference type="PANTHER" id="PTHR43415">
    <property type="entry name" value="SPERMIDINE N(1)-ACETYLTRANSFERASE"/>
    <property type="match status" value="1"/>
</dbReference>
<dbReference type="InterPro" id="IPR000182">
    <property type="entry name" value="GNAT_dom"/>
</dbReference>
<dbReference type="SUPFAM" id="SSF55729">
    <property type="entry name" value="Acyl-CoA N-acyltransferases (Nat)"/>
    <property type="match status" value="1"/>
</dbReference>
<evidence type="ECO:0000313" key="1">
    <source>
        <dbReference type="EMBL" id="KNE21832.1"/>
    </source>
</evidence>
<dbReference type="EMBL" id="LGTO01000004">
    <property type="protein sequence ID" value="KNE21832.1"/>
    <property type="molecule type" value="Genomic_DNA"/>
</dbReference>
<keyword evidence="2" id="KW-1185">Reference proteome</keyword>
<name>A0A0L0QTI5_VIRPA</name>
<dbReference type="Gene3D" id="3.40.630.30">
    <property type="match status" value="1"/>
</dbReference>
<evidence type="ECO:0000313" key="2">
    <source>
        <dbReference type="Proteomes" id="UP000036780"/>
    </source>
</evidence>
<dbReference type="AlphaFoldDB" id="A0A0L0QTI5"/>
<comment type="caution">
    <text evidence="1">The sequence shown here is derived from an EMBL/GenBank/DDBJ whole genome shotgun (WGS) entry which is preliminary data.</text>
</comment>
<dbReference type="RefSeq" id="WP_050350110.1">
    <property type="nucleotide sequence ID" value="NZ_BOSN01000005.1"/>
</dbReference>